<proteinExistence type="inferred from homology"/>
<sequence>MSQMNSLYKRYPCRDQQINSLTAILTRDTSKPPALILYGTEATGKTVVAKAVLDEIGIAYAYVSCKECITVRHIFEKAYTSCVALVGAPNGTQGSEQKSPRPDSVNNLAVMLQKLLLHSRPIILVLDGVDKQREITSTILSGVARMGDMIENLTVVLVVTAYGPRLLNSSEPPSIHFPAYSKEECVKILSLSPKSIFEIDNETEYSSEMENEDRWLWTQCCSAIWDIMGKYAARNVNALKDVVDELWPSLVRPIVENEYGIRDFPKLFNRLKNEELRHSEEIYLASRIVTSSKIPSDGDLEASNRTHDLPYFSKYLLCAAYLASYNSAKNDTRYFSKFSDKSGSRKRAKRKRTGRQVII</sequence>
<keyword evidence="5" id="KW-0067">ATP-binding</keyword>
<evidence type="ECO:0000259" key="8">
    <source>
        <dbReference type="Pfam" id="PF14630"/>
    </source>
</evidence>
<evidence type="ECO:0000256" key="1">
    <source>
        <dbReference type="ARBA" id="ARBA00004123"/>
    </source>
</evidence>
<keyword evidence="4" id="KW-0547">Nucleotide-binding</keyword>
<keyword evidence="6" id="KW-0539">Nucleus</keyword>
<dbReference type="GO" id="GO:0003688">
    <property type="term" value="F:DNA replication origin binding"/>
    <property type="evidence" value="ECO:0007669"/>
    <property type="project" value="TreeGrafter"/>
</dbReference>
<dbReference type="InterPro" id="IPR020796">
    <property type="entry name" value="ORC5"/>
</dbReference>
<dbReference type="Gene3D" id="3.40.50.300">
    <property type="entry name" value="P-loop containing nucleotide triphosphate hydrolases"/>
    <property type="match status" value="1"/>
</dbReference>
<comment type="similarity">
    <text evidence="2">Belongs to the ORC5 family.</text>
</comment>
<keyword evidence="3" id="KW-0235">DNA replication</keyword>
<dbReference type="InterPro" id="IPR048866">
    <property type="entry name" value="ORC5_lid"/>
</dbReference>
<dbReference type="GO" id="GO:0006270">
    <property type="term" value="P:DNA replication initiation"/>
    <property type="evidence" value="ECO:0007669"/>
    <property type="project" value="TreeGrafter"/>
</dbReference>
<name>A0AAV9WXV1_9PEZI</name>
<reference evidence="10 11" key="1">
    <citation type="submission" date="2019-10" db="EMBL/GenBank/DDBJ databases">
        <authorList>
            <person name="Palmer J.M."/>
        </authorList>
    </citation>
    <scope>NUCLEOTIDE SEQUENCE [LARGE SCALE GENOMIC DNA]</scope>
    <source>
        <strain evidence="10 11">TWF694</strain>
    </source>
</reference>
<accession>A0AAV9WXV1</accession>
<comment type="subcellular location">
    <subcellularLocation>
        <location evidence="1">Nucleus</location>
    </subcellularLocation>
</comment>
<dbReference type="PANTHER" id="PTHR12705">
    <property type="entry name" value="ORIGIN RECOGNITION COMPLEX SUBUNIT 5"/>
    <property type="match status" value="1"/>
</dbReference>
<dbReference type="Pfam" id="PF13191">
    <property type="entry name" value="AAA_16"/>
    <property type="match status" value="1"/>
</dbReference>
<evidence type="ECO:0000256" key="6">
    <source>
        <dbReference type="ARBA" id="ARBA00023242"/>
    </source>
</evidence>
<evidence type="ECO:0008006" key="12">
    <source>
        <dbReference type="Google" id="ProtNLM"/>
    </source>
</evidence>
<organism evidence="10 11">
    <name type="scientific">Orbilia ellipsospora</name>
    <dbReference type="NCBI Taxonomy" id="2528407"/>
    <lineage>
        <taxon>Eukaryota</taxon>
        <taxon>Fungi</taxon>
        <taxon>Dikarya</taxon>
        <taxon>Ascomycota</taxon>
        <taxon>Pezizomycotina</taxon>
        <taxon>Orbiliomycetes</taxon>
        <taxon>Orbiliales</taxon>
        <taxon>Orbiliaceae</taxon>
        <taxon>Orbilia</taxon>
    </lineage>
</organism>
<keyword evidence="11" id="KW-1185">Reference proteome</keyword>
<dbReference type="InterPro" id="IPR027417">
    <property type="entry name" value="P-loop_NTPase"/>
</dbReference>
<dbReference type="GO" id="GO:0005664">
    <property type="term" value="C:nuclear origin of replication recognition complex"/>
    <property type="evidence" value="ECO:0007669"/>
    <property type="project" value="TreeGrafter"/>
</dbReference>
<dbReference type="Pfam" id="PF14630">
    <property type="entry name" value="ORC5_C"/>
    <property type="match status" value="1"/>
</dbReference>
<dbReference type="InterPro" id="IPR047088">
    <property type="entry name" value="ORC5_C"/>
</dbReference>
<evidence type="ECO:0000256" key="3">
    <source>
        <dbReference type="ARBA" id="ARBA00022705"/>
    </source>
</evidence>
<dbReference type="InterPro" id="IPR041664">
    <property type="entry name" value="AAA_16"/>
</dbReference>
<dbReference type="AlphaFoldDB" id="A0AAV9WXV1"/>
<evidence type="ECO:0000256" key="4">
    <source>
        <dbReference type="ARBA" id="ARBA00022741"/>
    </source>
</evidence>
<gene>
    <name evidence="10" type="ORF">TWF694_003912</name>
</gene>
<evidence type="ECO:0000259" key="7">
    <source>
        <dbReference type="Pfam" id="PF13191"/>
    </source>
</evidence>
<dbReference type="Pfam" id="PF21639">
    <property type="entry name" value="ORC5_lid"/>
    <property type="match status" value="1"/>
</dbReference>
<feature type="domain" description="Orc1-like AAA ATPase" evidence="7">
    <location>
        <begin position="12"/>
        <end position="156"/>
    </location>
</feature>
<dbReference type="PANTHER" id="PTHR12705:SF0">
    <property type="entry name" value="ORIGIN RECOGNITION COMPLEX SUBUNIT 5"/>
    <property type="match status" value="1"/>
</dbReference>
<dbReference type="EMBL" id="JAVHJO010000014">
    <property type="protein sequence ID" value="KAK6528659.1"/>
    <property type="molecule type" value="Genomic_DNA"/>
</dbReference>
<evidence type="ECO:0000256" key="5">
    <source>
        <dbReference type="ARBA" id="ARBA00022840"/>
    </source>
</evidence>
<evidence type="ECO:0000313" key="10">
    <source>
        <dbReference type="EMBL" id="KAK6528659.1"/>
    </source>
</evidence>
<feature type="domain" description="ORC5 lid" evidence="9">
    <location>
        <begin position="217"/>
        <end position="271"/>
    </location>
</feature>
<evidence type="ECO:0000313" key="11">
    <source>
        <dbReference type="Proteomes" id="UP001365542"/>
    </source>
</evidence>
<feature type="domain" description="Origin recognition complex subunit 5 C-terminal" evidence="8">
    <location>
        <begin position="309"/>
        <end position="352"/>
    </location>
</feature>
<dbReference type="Proteomes" id="UP001365542">
    <property type="component" value="Unassembled WGS sequence"/>
</dbReference>
<evidence type="ECO:0000259" key="9">
    <source>
        <dbReference type="Pfam" id="PF21639"/>
    </source>
</evidence>
<comment type="caution">
    <text evidence="10">The sequence shown here is derived from an EMBL/GenBank/DDBJ whole genome shotgun (WGS) entry which is preliminary data.</text>
</comment>
<protein>
    <recommendedName>
        <fullName evidence="12">Orc1-like AAA ATPase domain-containing protein</fullName>
    </recommendedName>
</protein>
<dbReference type="SUPFAM" id="SSF52540">
    <property type="entry name" value="P-loop containing nucleoside triphosphate hydrolases"/>
    <property type="match status" value="1"/>
</dbReference>
<evidence type="ECO:0000256" key="2">
    <source>
        <dbReference type="ARBA" id="ARBA00006269"/>
    </source>
</evidence>